<evidence type="ECO:0000256" key="3">
    <source>
        <dbReference type="ARBA" id="ARBA00022840"/>
    </source>
</evidence>
<dbReference type="InterPro" id="IPR029000">
    <property type="entry name" value="Cyclophilin-like_dom_sf"/>
</dbReference>
<organism evidence="5 6">
    <name type="scientific">Paracoccus saliphilus</name>
    <dbReference type="NCBI Taxonomy" id="405559"/>
    <lineage>
        <taxon>Bacteria</taxon>
        <taxon>Pseudomonadati</taxon>
        <taxon>Pseudomonadota</taxon>
        <taxon>Alphaproteobacteria</taxon>
        <taxon>Rhodobacterales</taxon>
        <taxon>Paracoccaceae</taxon>
        <taxon>Paracoccus</taxon>
    </lineage>
</organism>
<evidence type="ECO:0000259" key="4">
    <source>
        <dbReference type="SMART" id="SM00796"/>
    </source>
</evidence>
<protein>
    <submittedName>
        <fullName evidence="5">Carboxyltransferase domain-containing protein</fullName>
    </submittedName>
</protein>
<dbReference type="InterPro" id="IPR003833">
    <property type="entry name" value="CT_C_D"/>
</dbReference>
<feature type="domain" description="Carboxyltransferase" evidence="4">
    <location>
        <begin position="1"/>
        <end position="203"/>
    </location>
</feature>
<keyword evidence="1" id="KW-0547">Nucleotide-binding</keyword>
<evidence type="ECO:0000256" key="1">
    <source>
        <dbReference type="ARBA" id="ARBA00022741"/>
    </source>
</evidence>
<dbReference type="InterPro" id="IPR010016">
    <property type="entry name" value="PxpB"/>
</dbReference>
<dbReference type="SMART" id="SM00796">
    <property type="entry name" value="AHS1"/>
    <property type="match status" value="1"/>
</dbReference>
<reference evidence="5 6" key="1">
    <citation type="submission" date="2021-01" db="EMBL/GenBank/DDBJ databases">
        <title>Biogeographic distribution of Paracoccus.</title>
        <authorList>
            <person name="Hollensteiner J."/>
            <person name="Leineberger J."/>
            <person name="Brinkhoff T."/>
            <person name="Daniel R."/>
        </authorList>
    </citation>
    <scope>NUCLEOTIDE SEQUENCE [LARGE SCALE GENOMIC DNA]</scope>
    <source>
        <strain evidence="5 6">DSM 18447</strain>
    </source>
</reference>
<dbReference type="PANTHER" id="PTHR34698">
    <property type="entry name" value="5-OXOPROLINASE SUBUNIT B"/>
    <property type="match status" value="1"/>
</dbReference>
<dbReference type="SUPFAM" id="SSF160467">
    <property type="entry name" value="PH0987 N-terminal domain-like"/>
    <property type="match status" value="1"/>
</dbReference>
<proteinExistence type="predicted"/>
<evidence type="ECO:0000313" key="6">
    <source>
        <dbReference type="Proteomes" id="UP001215549"/>
    </source>
</evidence>
<dbReference type="Gene3D" id="3.30.1360.40">
    <property type="match status" value="1"/>
</dbReference>
<dbReference type="EMBL" id="CP067140">
    <property type="protein sequence ID" value="WCR03156.1"/>
    <property type="molecule type" value="Genomic_DNA"/>
</dbReference>
<evidence type="ECO:0000256" key="2">
    <source>
        <dbReference type="ARBA" id="ARBA00022801"/>
    </source>
</evidence>
<dbReference type="Gene3D" id="2.40.100.10">
    <property type="entry name" value="Cyclophilin-like"/>
    <property type="match status" value="1"/>
</dbReference>
<dbReference type="Pfam" id="PF02682">
    <property type="entry name" value="CT_C_D"/>
    <property type="match status" value="1"/>
</dbReference>
<keyword evidence="3" id="KW-0067">ATP-binding</keyword>
<dbReference type="SUPFAM" id="SSF50891">
    <property type="entry name" value="Cyclophilin-like"/>
    <property type="match status" value="1"/>
</dbReference>
<gene>
    <name evidence="5" type="ORF">JHX88_20650</name>
</gene>
<accession>A0ABY7SBQ3</accession>
<keyword evidence="2" id="KW-0378">Hydrolase</keyword>
<sequence>MFWAGVDGVLLRFALTPESGAMTATQLLAADLEHRTPSGTVEIAPGLVSVLLRFDPARTQRDVLAKEMLARARQIMQGPLDIPDSARRWTIPVAFGDADGPQLSEVAQAVGCSPDAAIRQICETELRVLVIGFAPGQPYIGLLPEAWDLPRQSELTPTVPAGAVVVAVRQIVMFGAASATGWRQVGRSAFRSFRPERDTPMPLRAGDAIRFARVSVSEIEALEQKADGLGGAQLEVLR</sequence>
<keyword evidence="6" id="KW-1185">Reference proteome</keyword>
<evidence type="ECO:0000313" key="5">
    <source>
        <dbReference type="EMBL" id="WCR03156.1"/>
    </source>
</evidence>
<dbReference type="Proteomes" id="UP001215549">
    <property type="component" value="Chromosome"/>
</dbReference>
<name>A0ABY7SBQ3_9RHOB</name>
<dbReference type="PANTHER" id="PTHR34698:SF2">
    <property type="entry name" value="5-OXOPROLINASE SUBUNIT B"/>
    <property type="match status" value="1"/>
</dbReference>